<sequence>MSSFAPPADLAGATALYVEVQHFYGRQMRHLDEGEIQQWADTFTEDGVFTANAHPKPQEGRAAIVEGALAAHRKLADQGIRRRHWLGMLQVAEQPDGTIRADSYAIVLAIPAGGQAAVELSCSCADVLVRDGAGLRVRHRSVRRDDLPPR</sequence>
<dbReference type="CDD" id="cd00531">
    <property type="entry name" value="NTF2_like"/>
    <property type="match status" value="1"/>
</dbReference>
<dbReference type="RefSeq" id="WP_345400563.1">
    <property type="nucleotide sequence ID" value="NZ_BAABHG010000011.1"/>
</dbReference>
<evidence type="ECO:0000313" key="2">
    <source>
        <dbReference type="EMBL" id="MFD2463565.1"/>
    </source>
</evidence>
<gene>
    <name evidence="2" type="ORF">ACFSYJ_33470</name>
</gene>
<evidence type="ECO:0000313" key="3">
    <source>
        <dbReference type="Proteomes" id="UP001597419"/>
    </source>
</evidence>
<dbReference type="InterPro" id="IPR032710">
    <property type="entry name" value="NTF2-like_dom_sf"/>
</dbReference>
<organism evidence="2 3">
    <name type="scientific">Amycolatopsis samaneae</name>
    <dbReference type="NCBI Taxonomy" id="664691"/>
    <lineage>
        <taxon>Bacteria</taxon>
        <taxon>Bacillati</taxon>
        <taxon>Actinomycetota</taxon>
        <taxon>Actinomycetes</taxon>
        <taxon>Pseudonocardiales</taxon>
        <taxon>Pseudonocardiaceae</taxon>
        <taxon>Amycolatopsis</taxon>
    </lineage>
</organism>
<comment type="caution">
    <text evidence="2">The sequence shown here is derived from an EMBL/GenBank/DDBJ whole genome shotgun (WGS) entry which is preliminary data.</text>
</comment>
<keyword evidence="3" id="KW-1185">Reference proteome</keyword>
<dbReference type="SUPFAM" id="SSF54427">
    <property type="entry name" value="NTF2-like"/>
    <property type="match status" value="1"/>
</dbReference>
<dbReference type="Gene3D" id="3.10.450.50">
    <property type="match status" value="1"/>
</dbReference>
<feature type="domain" description="SnoaL-like" evidence="1">
    <location>
        <begin position="17"/>
        <end position="140"/>
    </location>
</feature>
<dbReference type="InterPro" id="IPR037401">
    <property type="entry name" value="SnoaL-like"/>
</dbReference>
<dbReference type="EMBL" id="JBHUKU010000021">
    <property type="protein sequence ID" value="MFD2463565.1"/>
    <property type="molecule type" value="Genomic_DNA"/>
</dbReference>
<evidence type="ECO:0000259" key="1">
    <source>
        <dbReference type="Pfam" id="PF13577"/>
    </source>
</evidence>
<name>A0ABW5GRR9_9PSEU</name>
<proteinExistence type="predicted"/>
<dbReference type="Proteomes" id="UP001597419">
    <property type="component" value="Unassembled WGS sequence"/>
</dbReference>
<accession>A0ABW5GRR9</accession>
<protein>
    <submittedName>
        <fullName evidence="2">Nuclear transport factor 2 family protein</fullName>
    </submittedName>
</protein>
<dbReference type="Pfam" id="PF13577">
    <property type="entry name" value="SnoaL_4"/>
    <property type="match status" value="1"/>
</dbReference>
<reference evidence="3" key="1">
    <citation type="journal article" date="2019" name="Int. J. Syst. Evol. Microbiol.">
        <title>The Global Catalogue of Microorganisms (GCM) 10K type strain sequencing project: providing services to taxonomists for standard genome sequencing and annotation.</title>
        <authorList>
            <consortium name="The Broad Institute Genomics Platform"/>
            <consortium name="The Broad Institute Genome Sequencing Center for Infectious Disease"/>
            <person name="Wu L."/>
            <person name="Ma J."/>
        </authorList>
    </citation>
    <scope>NUCLEOTIDE SEQUENCE [LARGE SCALE GENOMIC DNA]</scope>
    <source>
        <strain evidence="3">CGMCC 4.7643</strain>
    </source>
</reference>